<evidence type="ECO:0000313" key="5">
    <source>
        <dbReference type="EMBL" id="QQR30583.1"/>
    </source>
</evidence>
<evidence type="ECO:0000313" key="7">
    <source>
        <dbReference type="Proteomes" id="UP000596035"/>
    </source>
</evidence>
<dbReference type="EMBL" id="CP021422">
    <property type="protein sequence ID" value="ASB41316.1"/>
    <property type="molecule type" value="Genomic_DNA"/>
</dbReference>
<dbReference type="RefSeq" id="WP_066540421.1">
    <property type="nucleotide sequence ID" value="NZ_CP021422.1"/>
</dbReference>
<reference evidence="6" key="2">
    <citation type="submission" date="2017-05" db="EMBL/GenBank/DDBJ databases">
        <title>Improved OligoMM genomes.</title>
        <authorList>
            <person name="Garzetti D."/>
        </authorList>
    </citation>
    <scope>NUCLEOTIDE SEQUENCE [LARGE SCALE GENOMIC DNA]</scope>
    <source>
        <strain evidence="6">KB18</strain>
    </source>
</reference>
<dbReference type="Proteomes" id="UP000196710">
    <property type="component" value="Chromosome"/>
</dbReference>
<accession>A0A1Z2XS83</accession>
<dbReference type="EMBL" id="CP065321">
    <property type="protein sequence ID" value="QQR30583.1"/>
    <property type="molecule type" value="Genomic_DNA"/>
</dbReference>
<sequence length="340" mass="38255">MKKLQLKDLHPETARGFRFLMVPSELIENGEYADLDDSAKLLYSKMIERAGWSACNEEKFSDKSGRLFIIYTVEQMKKDLQKSQPTIVKLTKQLEDKGLIEKVRQGQGKPTRIYIKDFSSAPHHEPEKPGSKDRELSEVKNLNFRGSGDLTPEGKDSGKSDDFTSINEDPEPSEVKDVNFLKLNSLTSRSKDSLLPEVKNLNSIYTENIKTENNNLPSNPPAANPEGGVDGIMENVREQIEYDVLAQEYGQELCDEVVEIITEVRCRDSPRMKIGTAWYPMDFVRQRMESLTSDHVSYVLDSLGRAGPVRNPHGYLLALLFNAPASSSTAVQALYNAYNG</sequence>
<proteinExistence type="predicted"/>
<feature type="region of interest" description="Disordered" evidence="1">
    <location>
        <begin position="117"/>
        <end position="172"/>
    </location>
</feature>
<dbReference type="Pfam" id="PF06970">
    <property type="entry name" value="RepA_N"/>
    <property type="match status" value="1"/>
</dbReference>
<gene>
    <name evidence="4" type="ORF">ADH66_12000</name>
    <name evidence="5" type="ORF">I5Q82_02310</name>
</gene>
<organism evidence="5 7">
    <name type="scientific">Acutalibacter muris</name>
    <dbReference type="NCBI Taxonomy" id="1796620"/>
    <lineage>
        <taxon>Bacteria</taxon>
        <taxon>Bacillati</taxon>
        <taxon>Bacillota</taxon>
        <taxon>Clostridia</taxon>
        <taxon>Eubacteriales</taxon>
        <taxon>Acutalibacteraceae</taxon>
        <taxon>Acutalibacter</taxon>
    </lineage>
</organism>
<dbReference type="SUPFAM" id="SSF46785">
    <property type="entry name" value="Winged helix' DNA-binding domain"/>
    <property type="match status" value="1"/>
</dbReference>
<evidence type="ECO:0000259" key="2">
    <source>
        <dbReference type="Pfam" id="PF06970"/>
    </source>
</evidence>
<keyword evidence="6" id="KW-1185">Reference proteome</keyword>
<dbReference type="InterPro" id="IPR036390">
    <property type="entry name" value="WH_DNA-bd_sf"/>
</dbReference>
<protein>
    <submittedName>
        <fullName evidence="5">Replication initiator protein A</fullName>
    </submittedName>
</protein>
<feature type="compositionally biased region" description="Basic and acidic residues" evidence="1">
    <location>
        <begin position="152"/>
        <end position="162"/>
    </location>
</feature>
<reference evidence="5 7" key="3">
    <citation type="submission" date="2020-11" db="EMBL/GenBank/DDBJ databases">
        <title>Closed and high quality bacterial genomes of the OMM12 community.</title>
        <authorList>
            <person name="Marbouty M."/>
            <person name="Lamy-Besnier Q."/>
            <person name="Debarbieux L."/>
            <person name="Koszul R."/>
        </authorList>
    </citation>
    <scope>NUCLEOTIDE SEQUENCE [LARGE SCALE GENOMIC DNA]</scope>
    <source>
        <strain evidence="5 7">KB18</strain>
    </source>
</reference>
<dbReference type="AlphaFoldDB" id="A0A1Z2XS83"/>
<evidence type="ECO:0000256" key="1">
    <source>
        <dbReference type="SAM" id="MobiDB-lite"/>
    </source>
</evidence>
<dbReference type="InterPro" id="IPR046059">
    <property type="entry name" value="DUF6017"/>
</dbReference>
<feature type="compositionally biased region" description="Basic and acidic residues" evidence="1">
    <location>
        <begin position="122"/>
        <end position="138"/>
    </location>
</feature>
<feature type="domain" description="Replication initiator A N-terminal" evidence="2">
    <location>
        <begin position="18"/>
        <end position="94"/>
    </location>
</feature>
<reference evidence="4" key="1">
    <citation type="journal article" date="2017" name="Genome Announc.">
        <title>High-Quality Whole-Genome Sequences of the Oligo-Mouse-Microbiota Bacterial Community.</title>
        <authorList>
            <person name="Garzetti D."/>
            <person name="Brugiroux S."/>
            <person name="Bunk B."/>
            <person name="Pukall R."/>
            <person name="McCoy K.D."/>
            <person name="Macpherson A.J."/>
            <person name="Stecher B."/>
        </authorList>
    </citation>
    <scope>NUCLEOTIDE SEQUENCE</scope>
    <source>
        <strain evidence="4">KB18</strain>
    </source>
</reference>
<evidence type="ECO:0000313" key="4">
    <source>
        <dbReference type="EMBL" id="ASB41316.1"/>
    </source>
</evidence>
<evidence type="ECO:0000259" key="3">
    <source>
        <dbReference type="Pfam" id="PF19481"/>
    </source>
</evidence>
<dbReference type="Proteomes" id="UP000596035">
    <property type="component" value="Chromosome"/>
</dbReference>
<feature type="domain" description="DUF6017" evidence="3">
    <location>
        <begin position="229"/>
        <end position="328"/>
    </location>
</feature>
<evidence type="ECO:0000313" key="6">
    <source>
        <dbReference type="Proteomes" id="UP000196710"/>
    </source>
</evidence>
<dbReference type="Pfam" id="PF19481">
    <property type="entry name" value="DUF6017"/>
    <property type="match status" value="1"/>
</dbReference>
<name>A0A1Z2XS83_9FIRM</name>
<dbReference type="KEGG" id="amur:ADH66_12000"/>
<dbReference type="InterPro" id="IPR010724">
    <property type="entry name" value="RepA_N"/>
</dbReference>